<reference evidence="1" key="1">
    <citation type="submission" date="2018-02" db="EMBL/GenBank/DDBJ databases">
        <title>Rhizophora mucronata_Transcriptome.</title>
        <authorList>
            <person name="Meera S.P."/>
            <person name="Sreeshan A."/>
            <person name="Augustine A."/>
        </authorList>
    </citation>
    <scope>NUCLEOTIDE SEQUENCE</scope>
    <source>
        <tissue evidence="1">Leaf</tissue>
    </source>
</reference>
<accession>A0A2P2P832</accession>
<dbReference type="EMBL" id="GGEC01070440">
    <property type="protein sequence ID" value="MBX50924.1"/>
    <property type="molecule type" value="Transcribed_RNA"/>
</dbReference>
<sequence length="15" mass="1941">MPSFHLANQMIYYYY</sequence>
<proteinExistence type="predicted"/>
<evidence type="ECO:0000313" key="1">
    <source>
        <dbReference type="EMBL" id="MBX50924.1"/>
    </source>
</evidence>
<protein>
    <submittedName>
        <fullName evidence="1">Uncharacterized protein</fullName>
    </submittedName>
</protein>
<name>A0A2P2P832_RHIMU</name>
<organism evidence="1">
    <name type="scientific">Rhizophora mucronata</name>
    <name type="common">Asiatic mangrove</name>
    <dbReference type="NCBI Taxonomy" id="61149"/>
    <lineage>
        <taxon>Eukaryota</taxon>
        <taxon>Viridiplantae</taxon>
        <taxon>Streptophyta</taxon>
        <taxon>Embryophyta</taxon>
        <taxon>Tracheophyta</taxon>
        <taxon>Spermatophyta</taxon>
        <taxon>Magnoliopsida</taxon>
        <taxon>eudicotyledons</taxon>
        <taxon>Gunneridae</taxon>
        <taxon>Pentapetalae</taxon>
        <taxon>rosids</taxon>
        <taxon>fabids</taxon>
        <taxon>Malpighiales</taxon>
        <taxon>Rhizophoraceae</taxon>
        <taxon>Rhizophora</taxon>
    </lineage>
</organism>